<evidence type="ECO:0000313" key="2">
    <source>
        <dbReference type="Proteomes" id="UP000315226"/>
    </source>
</evidence>
<comment type="caution">
    <text evidence="1">The sequence shown here is derived from an EMBL/GenBank/DDBJ whole genome shotgun (WGS) entry which is preliminary data.</text>
</comment>
<protein>
    <submittedName>
        <fullName evidence="1">Uncharacterized protein</fullName>
    </submittedName>
</protein>
<evidence type="ECO:0000313" key="1">
    <source>
        <dbReference type="EMBL" id="GEB58065.1"/>
    </source>
</evidence>
<sequence>MPVRVRRTPRSSESIETEMFANTFSADKPSWRLAGKTRIRVRERGGLRLTPAEAGVLVFFRAPHPWQFPLQPVSAVR</sequence>
<keyword evidence="2" id="KW-1185">Reference proteome</keyword>
<organism evidence="1 2">
    <name type="scientific">Streptomyces gardneri</name>
    <dbReference type="NCBI Taxonomy" id="66892"/>
    <lineage>
        <taxon>Bacteria</taxon>
        <taxon>Bacillati</taxon>
        <taxon>Actinomycetota</taxon>
        <taxon>Actinomycetes</taxon>
        <taxon>Kitasatosporales</taxon>
        <taxon>Streptomycetaceae</taxon>
        <taxon>Streptomyces</taxon>
    </lineage>
</organism>
<proteinExistence type="predicted"/>
<dbReference type="AlphaFoldDB" id="A0A4Y3RKB3"/>
<dbReference type="Proteomes" id="UP000315226">
    <property type="component" value="Unassembled WGS sequence"/>
</dbReference>
<accession>A0A4Y3RKB3</accession>
<reference evidence="1 2" key="1">
    <citation type="submission" date="2019-06" db="EMBL/GenBank/DDBJ databases">
        <title>Whole genome shotgun sequence of Streptomyces gardneri NBRC 12865.</title>
        <authorList>
            <person name="Hosoyama A."/>
            <person name="Uohara A."/>
            <person name="Ohji S."/>
            <person name="Ichikawa N."/>
        </authorList>
    </citation>
    <scope>NUCLEOTIDE SEQUENCE [LARGE SCALE GENOMIC DNA]</scope>
    <source>
        <strain evidence="1 2">NBRC 12865</strain>
    </source>
</reference>
<name>A0A4Y3RKB3_9ACTN</name>
<gene>
    <name evidence="1" type="ORF">SGA01_36700</name>
</gene>
<dbReference type="EMBL" id="BJMN01000022">
    <property type="protein sequence ID" value="GEB58065.1"/>
    <property type="molecule type" value="Genomic_DNA"/>
</dbReference>